<dbReference type="Gene3D" id="2.130.10.10">
    <property type="entry name" value="YVTN repeat-like/Quinoprotein amine dehydrogenase"/>
    <property type="match status" value="1"/>
</dbReference>
<comment type="caution">
    <text evidence="1">The sequence shown here is derived from an EMBL/GenBank/DDBJ whole genome shotgun (WGS) entry which is preliminary data.</text>
</comment>
<protein>
    <submittedName>
        <fullName evidence="1">Uncharacterized protein</fullName>
    </submittedName>
</protein>
<sequence>MKLKNDRDMGNFDLKQIFSFQTTYGFNALCVGTIFRQNGLNLIIGGEDGIIRIFDLGKEKEFKNTQVIMETKSGPIQCMAVQDVTKFYHNDLIVADSTGMMTIFCNQQILCRQSVSDSCINCVQTQTNAMNNLEIVMSNDSGEIFGVLPSKELWRININDASKDQVVKSSITCLLAVDLPDLHGKMTSYILAADSSCNLSVIHQGLIVSSVKTPSVVTAMCAGKFVDPSKLSLLPPSTGGSPDSHQVALGTESGAIYIFCNFSVTEEEYVNTGYTITLLKKLELPEYDNDILVCTGHFNAIHIYLDGKVGYQSKVPEYDNDMLVCTGHFNAIHIYLDGKKLCHHVTSDWVNCFDIMDRDGSKELVVGCLDRSIQGYKIMI</sequence>
<keyword evidence="2" id="KW-1185">Reference proteome</keyword>
<dbReference type="Proteomes" id="UP000683360">
    <property type="component" value="Unassembled WGS sequence"/>
</dbReference>
<dbReference type="InterPro" id="IPR015943">
    <property type="entry name" value="WD40/YVTN_repeat-like_dom_sf"/>
</dbReference>
<reference evidence="1" key="1">
    <citation type="submission" date="2021-03" db="EMBL/GenBank/DDBJ databases">
        <authorList>
            <person name="Bekaert M."/>
        </authorList>
    </citation>
    <scope>NUCLEOTIDE SEQUENCE</scope>
</reference>
<evidence type="ECO:0000313" key="1">
    <source>
        <dbReference type="EMBL" id="CAG2225950.1"/>
    </source>
</evidence>
<accession>A0A8S3T5U4</accession>
<name>A0A8S3T5U4_MYTED</name>
<organism evidence="1 2">
    <name type="scientific">Mytilus edulis</name>
    <name type="common">Blue mussel</name>
    <dbReference type="NCBI Taxonomy" id="6550"/>
    <lineage>
        <taxon>Eukaryota</taxon>
        <taxon>Metazoa</taxon>
        <taxon>Spiralia</taxon>
        <taxon>Lophotrochozoa</taxon>
        <taxon>Mollusca</taxon>
        <taxon>Bivalvia</taxon>
        <taxon>Autobranchia</taxon>
        <taxon>Pteriomorphia</taxon>
        <taxon>Mytilida</taxon>
        <taxon>Mytiloidea</taxon>
        <taxon>Mytilidae</taxon>
        <taxon>Mytilinae</taxon>
        <taxon>Mytilus</taxon>
    </lineage>
</organism>
<dbReference type="InterPro" id="IPR036322">
    <property type="entry name" value="WD40_repeat_dom_sf"/>
</dbReference>
<dbReference type="SUPFAM" id="SSF50978">
    <property type="entry name" value="WD40 repeat-like"/>
    <property type="match status" value="1"/>
</dbReference>
<evidence type="ECO:0000313" key="2">
    <source>
        <dbReference type="Proteomes" id="UP000683360"/>
    </source>
</evidence>
<dbReference type="EMBL" id="CAJPWZ010001865">
    <property type="protein sequence ID" value="CAG2225950.1"/>
    <property type="molecule type" value="Genomic_DNA"/>
</dbReference>
<proteinExistence type="predicted"/>
<dbReference type="AlphaFoldDB" id="A0A8S3T5U4"/>
<dbReference type="OrthoDB" id="2123049at2759"/>
<gene>
    <name evidence="1" type="ORF">MEDL_39100</name>
</gene>